<dbReference type="PROSITE" id="PS51195">
    <property type="entry name" value="Q_MOTIF"/>
    <property type="match status" value="1"/>
</dbReference>
<keyword evidence="4" id="KW-0507">mRNA processing</keyword>
<dbReference type="HOGENOM" id="CLU_003041_30_0_1"/>
<keyword evidence="9 15" id="KW-0067">ATP-binding</keyword>
<dbReference type="GO" id="GO:0016787">
    <property type="term" value="F:hydrolase activity"/>
    <property type="evidence" value="ECO:0007669"/>
    <property type="project" value="UniProtKB-KW"/>
</dbReference>
<dbReference type="GO" id="GO:0003723">
    <property type="term" value="F:RNA binding"/>
    <property type="evidence" value="ECO:0007669"/>
    <property type="project" value="UniProtKB-KW"/>
</dbReference>
<dbReference type="RefSeq" id="XP_006957352.1">
    <property type="nucleotide sequence ID" value="XM_006957290.1"/>
</dbReference>
<gene>
    <name evidence="20" type="ORF">WALSEDRAFT_36734</name>
</gene>
<dbReference type="InterPro" id="IPR001650">
    <property type="entry name" value="Helicase_C-like"/>
</dbReference>
<feature type="compositionally biased region" description="Basic and acidic residues" evidence="16">
    <location>
        <begin position="10"/>
        <end position="27"/>
    </location>
</feature>
<dbReference type="SUPFAM" id="SSF52540">
    <property type="entry name" value="P-loop containing nucleoside triphosphate hydrolases"/>
    <property type="match status" value="1"/>
</dbReference>
<comment type="catalytic activity">
    <reaction evidence="13">
        <text>ATP + H2O = ADP + phosphate + H(+)</text>
        <dbReference type="Rhea" id="RHEA:13065"/>
        <dbReference type="ChEBI" id="CHEBI:15377"/>
        <dbReference type="ChEBI" id="CHEBI:15378"/>
        <dbReference type="ChEBI" id="CHEBI:30616"/>
        <dbReference type="ChEBI" id="CHEBI:43474"/>
        <dbReference type="ChEBI" id="CHEBI:456216"/>
        <dbReference type="EC" id="3.6.4.13"/>
    </reaction>
</comment>
<keyword evidence="3" id="KW-0963">Cytoplasm</keyword>
<evidence type="ECO:0000256" key="8">
    <source>
        <dbReference type="ARBA" id="ARBA00022816"/>
    </source>
</evidence>
<dbReference type="CDD" id="cd17940">
    <property type="entry name" value="DEADc_DDX6"/>
    <property type="match status" value="1"/>
</dbReference>
<dbReference type="InterPro" id="IPR014014">
    <property type="entry name" value="RNA_helicase_DEAD_Q_motif"/>
</dbReference>
<keyword evidence="21" id="KW-1185">Reference proteome</keyword>
<dbReference type="Gene3D" id="3.40.50.300">
    <property type="entry name" value="P-loop containing nucleotide triphosphate hydrolases"/>
    <property type="match status" value="2"/>
</dbReference>
<evidence type="ECO:0000256" key="3">
    <source>
        <dbReference type="ARBA" id="ARBA00022490"/>
    </source>
</evidence>
<evidence type="ECO:0000256" key="12">
    <source>
        <dbReference type="ARBA" id="ARBA00038316"/>
    </source>
</evidence>
<keyword evidence="8" id="KW-0509">mRNA transport</keyword>
<evidence type="ECO:0000256" key="6">
    <source>
        <dbReference type="ARBA" id="ARBA00022801"/>
    </source>
</evidence>
<feature type="domain" description="Helicase C-terminal" evidence="18">
    <location>
        <begin position="247"/>
        <end position="407"/>
    </location>
</feature>
<keyword evidence="8" id="KW-0813">Transport</keyword>
<evidence type="ECO:0000256" key="14">
    <source>
        <dbReference type="PROSITE-ProRule" id="PRU00552"/>
    </source>
</evidence>
<feature type="compositionally biased region" description="Low complexity" evidence="16">
    <location>
        <begin position="419"/>
        <end position="430"/>
    </location>
</feature>
<evidence type="ECO:0000259" key="18">
    <source>
        <dbReference type="PROSITE" id="PS51194"/>
    </source>
</evidence>
<dbReference type="Proteomes" id="UP000005242">
    <property type="component" value="Unassembled WGS sequence"/>
</dbReference>
<dbReference type="InterPro" id="IPR014001">
    <property type="entry name" value="Helicase_ATP-bd"/>
</dbReference>
<evidence type="ECO:0000256" key="4">
    <source>
        <dbReference type="ARBA" id="ARBA00022664"/>
    </source>
</evidence>
<dbReference type="GO" id="GO:0005524">
    <property type="term" value="F:ATP binding"/>
    <property type="evidence" value="ECO:0007669"/>
    <property type="project" value="UniProtKB-KW"/>
</dbReference>
<dbReference type="KEGG" id="wse:WALSEDRAFT_36734"/>
<dbReference type="SMART" id="SM00487">
    <property type="entry name" value="DEXDc"/>
    <property type="match status" value="1"/>
</dbReference>
<dbReference type="InterPro" id="IPR011545">
    <property type="entry name" value="DEAD/DEAH_box_helicase_dom"/>
</dbReference>
<evidence type="ECO:0000256" key="7">
    <source>
        <dbReference type="ARBA" id="ARBA00022806"/>
    </source>
</evidence>
<dbReference type="EMBL" id="JH668227">
    <property type="protein sequence ID" value="EIM22688.1"/>
    <property type="molecule type" value="Genomic_DNA"/>
</dbReference>
<evidence type="ECO:0000313" key="21">
    <source>
        <dbReference type="Proteomes" id="UP000005242"/>
    </source>
</evidence>
<dbReference type="InterPro" id="IPR000629">
    <property type="entry name" value="RNA-helicase_DEAD-box_CS"/>
</dbReference>
<dbReference type="Pfam" id="PF00271">
    <property type="entry name" value="Helicase_C"/>
    <property type="match status" value="1"/>
</dbReference>
<evidence type="ECO:0000256" key="16">
    <source>
        <dbReference type="SAM" id="MobiDB-lite"/>
    </source>
</evidence>
<evidence type="ECO:0000256" key="10">
    <source>
        <dbReference type="ARBA" id="ARBA00022845"/>
    </source>
</evidence>
<protein>
    <recommendedName>
        <fullName evidence="2">RNA helicase</fullName>
        <ecNumber evidence="2">3.6.4.13</ecNumber>
    </recommendedName>
</protein>
<dbReference type="GO" id="GO:0000932">
    <property type="term" value="C:P-body"/>
    <property type="evidence" value="ECO:0007669"/>
    <property type="project" value="UniProtKB-SubCell"/>
</dbReference>
<comment type="similarity">
    <text evidence="12">Belongs to the DEAD box helicase family. DDX6/DHH1 subfamily.</text>
</comment>
<evidence type="ECO:0000256" key="1">
    <source>
        <dbReference type="ARBA" id="ARBA00004201"/>
    </source>
</evidence>
<dbReference type="AlphaFoldDB" id="I4YFE6"/>
<comment type="subcellular location">
    <subcellularLocation>
        <location evidence="1">Cytoplasm</location>
        <location evidence="1">P-body</location>
    </subcellularLocation>
</comment>
<dbReference type="eggNOG" id="KOG0326">
    <property type="taxonomic scope" value="Eukaryota"/>
</dbReference>
<feature type="domain" description="DEAD-box RNA helicase Q" evidence="19">
    <location>
        <begin position="36"/>
        <end position="64"/>
    </location>
</feature>
<keyword evidence="7 15" id="KW-0347">Helicase</keyword>
<keyword evidence="6 15" id="KW-0378">Hydrolase</keyword>
<evidence type="ECO:0000259" key="19">
    <source>
        <dbReference type="PROSITE" id="PS51195"/>
    </source>
</evidence>
<proteinExistence type="inferred from homology"/>
<organism evidence="20 21">
    <name type="scientific">Wallemia mellicola (strain ATCC MYA-4683 / CBS 633.66)</name>
    <name type="common">Wallemia sebi (CBS 633.66)</name>
    <dbReference type="NCBI Taxonomy" id="671144"/>
    <lineage>
        <taxon>Eukaryota</taxon>
        <taxon>Fungi</taxon>
        <taxon>Dikarya</taxon>
        <taxon>Basidiomycota</taxon>
        <taxon>Wallemiomycotina</taxon>
        <taxon>Wallemiomycetes</taxon>
        <taxon>Wallemiales</taxon>
        <taxon>Wallemiaceae</taxon>
        <taxon>Wallemia</taxon>
    </lineage>
</organism>
<feature type="compositionally biased region" description="Low complexity" evidence="16">
    <location>
        <begin position="454"/>
        <end position="485"/>
    </location>
</feature>
<feature type="region of interest" description="Disordered" evidence="16">
    <location>
        <begin position="1"/>
        <end position="36"/>
    </location>
</feature>
<dbReference type="GO" id="GO:0006397">
    <property type="term" value="P:mRNA processing"/>
    <property type="evidence" value="ECO:0007669"/>
    <property type="project" value="UniProtKB-KW"/>
</dbReference>
<dbReference type="FunCoup" id="I4YFE6">
    <property type="interactions" value="697"/>
</dbReference>
<dbReference type="PANTHER" id="PTHR47960">
    <property type="entry name" value="DEAD-BOX ATP-DEPENDENT RNA HELICASE 50"/>
    <property type="match status" value="1"/>
</dbReference>
<dbReference type="OrthoDB" id="10265785at2759"/>
<keyword evidence="5 15" id="KW-0547">Nucleotide-binding</keyword>
<evidence type="ECO:0000256" key="13">
    <source>
        <dbReference type="ARBA" id="ARBA00047984"/>
    </source>
</evidence>
<name>I4YFE6_WALMC</name>
<keyword evidence="11" id="KW-0694">RNA-binding</keyword>
<evidence type="ECO:0000256" key="15">
    <source>
        <dbReference type="RuleBase" id="RU000492"/>
    </source>
</evidence>
<keyword evidence="10" id="KW-0810">Translation regulation</keyword>
<dbReference type="PROSITE" id="PS51194">
    <property type="entry name" value="HELICASE_CTER"/>
    <property type="match status" value="1"/>
</dbReference>
<dbReference type="EC" id="3.6.4.13" evidence="2"/>
<evidence type="ECO:0000259" key="17">
    <source>
        <dbReference type="PROSITE" id="PS51192"/>
    </source>
</evidence>
<evidence type="ECO:0000256" key="5">
    <source>
        <dbReference type="ARBA" id="ARBA00022741"/>
    </source>
</evidence>
<dbReference type="SMART" id="SM00490">
    <property type="entry name" value="HELICc"/>
    <property type="match status" value="1"/>
</dbReference>
<feature type="region of interest" description="Disordered" evidence="16">
    <location>
        <begin position="415"/>
        <end position="499"/>
    </location>
</feature>
<dbReference type="PROSITE" id="PS00039">
    <property type="entry name" value="DEAD_ATP_HELICASE"/>
    <property type="match status" value="1"/>
</dbReference>
<feature type="short sequence motif" description="Q motif" evidence="14">
    <location>
        <begin position="36"/>
        <end position="64"/>
    </location>
</feature>
<dbReference type="GO" id="GO:0006417">
    <property type="term" value="P:regulation of translation"/>
    <property type="evidence" value="ECO:0007669"/>
    <property type="project" value="UniProtKB-KW"/>
</dbReference>
<dbReference type="STRING" id="671144.I4YFE6"/>
<dbReference type="InterPro" id="IPR027417">
    <property type="entry name" value="P-loop_NTPase"/>
</dbReference>
<sequence>MASTSQTQESEWKNQIRAPPKDLRPQTEDVTNTKGGEWEDFGLRRELLMGIFEAGFEKPSPIQEEAIPSAIEGRDILARAKNGTGKTASFVIPSLEKINVQKPKIQALLLVPTRELALQTSQVCKTLGKHLGIQVMVTTGGTTLRDDIMRLADPVHILVGTPGRILDLASKGVANLEECPTFVMDEADKLLSPEFTPVMEQLLGHLPSSRQVMLFSATFPLIVKDFKEKHMRNPHEINLMDELTLRGITQYYAFVEERQKVHCLNTLFSKLQINQSIIFCNSTNRVELLAKKVTELGYSCFFSHAKMLQSHRNRVFHDFRSGVCRNLVCSDLLTRGIDIQAVNVVINFDFPKNSETYLHRIGRSGRYGHLGLAINLITYEDRFSLYKIEQELGTEIQPIPSQIDRSLYVAPNASNEDGQIQQSQQQNQQQKGLPTLPPTQQVMNAYAQPPPQPTFNQNQQQNNHHQYQQRSHRGGYNNNGYYGNYRGRGGPPRGGVPRA</sequence>
<dbReference type="OMA" id="TYEDRHT"/>
<dbReference type="GO" id="GO:0003724">
    <property type="term" value="F:RNA helicase activity"/>
    <property type="evidence" value="ECO:0007669"/>
    <property type="project" value="UniProtKB-EC"/>
</dbReference>
<dbReference type="CDD" id="cd18787">
    <property type="entry name" value="SF2_C_DEAD"/>
    <property type="match status" value="1"/>
</dbReference>
<evidence type="ECO:0000256" key="11">
    <source>
        <dbReference type="ARBA" id="ARBA00022884"/>
    </source>
</evidence>
<evidence type="ECO:0000256" key="9">
    <source>
        <dbReference type="ARBA" id="ARBA00022840"/>
    </source>
</evidence>
<dbReference type="InParanoid" id="I4YFE6"/>
<evidence type="ECO:0000313" key="20">
    <source>
        <dbReference type="EMBL" id="EIM22688.1"/>
    </source>
</evidence>
<dbReference type="FunFam" id="3.40.50.300:FF:000114">
    <property type="entry name" value="ATP-dependent RNA helicase DDX6"/>
    <property type="match status" value="1"/>
</dbReference>
<evidence type="ECO:0000256" key="2">
    <source>
        <dbReference type="ARBA" id="ARBA00012552"/>
    </source>
</evidence>
<dbReference type="GO" id="GO:0051028">
    <property type="term" value="P:mRNA transport"/>
    <property type="evidence" value="ECO:0007669"/>
    <property type="project" value="UniProtKB-KW"/>
</dbReference>
<reference evidence="20 21" key="1">
    <citation type="journal article" date="2012" name="Fungal Genet. Biol.">
        <title>The genome of the xerotolerant mold Wallemia sebi reveals adaptations to osmotic stress and suggests cryptic sexual reproduction.</title>
        <authorList>
            <person name="Padamsee M."/>
            <person name="Kumar T.K.A."/>
            <person name="Riley R."/>
            <person name="Binder M."/>
            <person name="Boyd A."/>
            <person name="Calvo A.M."/>
            <person name="Furukawa K."/>
            <person name="Hesse C."/>
            <person name="Hohmann S."/>
            <person name="James T.Y."/>
            <person name="LaButti K."/>
            <person name="Lapidus A."/>
            <person name="Lindquist E."/>
            <person name="Lucas S."/>
            <person name="Miller K."/>
            <person name="Shantappa S."/>
            <person name="Grigoriev I.V."/>
            <person name="Hibbett D.S."/>
            <person name="McLaughlin D.J."/>
            <person name="Spatafora J.W."/>
            <person name="Aime M.C."/>
        </authorList>
    </citation>
    <scope>NUCLEOTIDE SEQUENCE [LARGE SCALE GENOMIC DNA]</scope>
    <source>
        <strain evidence="21">ATCC MYA-4683 / CBS 633.66</strain>
    </source>
</reference>
<accession>I4YFE6</accession>
<dbReference type="PROSITE" id="PS51192">
    <property type="entry name" value="HELICASE_ATP_BIND_1"/>
    <property type="match status" value="1"/>
</dbReference>
<dbReference type="GeneID" id="18471976"/>
<feature type="domain" description="Helicase ATP-binding" evidence="17">
    <location>
        <begin position="67"/>
        <end position="237"/>
    </location>
</feature>
<dbReference type="Pfam" id="PF00270">
    <property type="entry name" value="DEAD"/>
    <property type="match status" value="1"/>
</dbReference>